<evidence type="ECO:0000313" key="9">
    <source>
        <dbReference type="Proteomes" id="UP000598032"/>
    </source>
</evidence>
<feature type="domain" description="Thiamine pyrophosphate enzyme N-terminal TPP-binding" evidence="7">
    <location>
        <begin position="65"/>
        <end position="177"/>
    </location>
</feature>
<evidence type="ECO:0000256" key="3">
    <source>
        <dbReference type="RuleBase" id="RU362132"/>
    </source>
</evidence>
<dbReference type="InterPro" id="IPR012000">
    <property type="entry name" value="Thiamin_PyroP_enz_cen_dom"/>
</dbReference>
<evidence type="ECO:0000313" key="8">
    <source>
        <dbReference type="EMBL" id="CAD6554139.1"/>
    </source>
</evidence>
<evidence type="ECO:0000259" key="5">
    <source>
        <dbReference type="Pfam" id="PF00205"/>
    </source>
</evidence>
<dbReference type="Pfam" id="PF02775">
    <property type="entry name" value="TPP_enzyme_C"/>
    <property type="match status" value="1"/>
</dbReference>
<dbReference type="Proteomes" id="UP000598032">
    <property type="component" value="Unassembled WGS sequence"/>
</dbReference>
<accession>A0ABN7I5Y7</accession>
<evidence type="ECO:0000256" key="2">
    <source>
        <dbReference type="ARBA" id="ARBA00023052"/>
    </source>
</evidence>
<gene>
    <name evidence="8" type="primary">iolD_2</name>
    <name evidence="8" type="ORF">LMG28140_05442</name>
</gene>
<dbReference type="SUPFAM" id="SSF52467">
    <property type="entry name" value="DHS-like NAD/FAD-binding domain"/>
    <property type="match status" value="1"/>
</dbReference>
<evidence type="ECO:0000259" key="7">
    <source>
        <dbReference type="Pfam" id="PF02776"/>
    </source>
</evidence>
<dbReference type="InterPro" id="IPR011766">
    <property type="entry name" value="TPP_enzyme_TPP-bd"/>
</dbReference>
<dbReference type="CDD" id="cd00568">
    <property type="entry name" value="TPP_enzymes"/>
    <property type="match status" value="1"/>
</dbReference>
<dbReference type="InterPro" id="IPR045229">
    <property type="entry name" value="TPP_enz"/>
</dbReference>
<dbReference type="EMBL" id="CAJHCP010000013">
    <property type="protein sequence ID" value="CAD6554139.1"/>
    <property type="molecule type" value="Genomic_DNA"/>
</dbReference>
<comment type="caution">
    <text evidence="8">The sequence shown here is derived from an EMBL/GenBank/DDBJ whole genome shotgun (WGS) entry which is preliminary data.</text>
</comment>
<dbReference type="InterPro" id="IPR029061">
    <property type="entry name" value="THDP-binding"/>
</dbReference>
<name>A0ABN7I5Y7_9BURK</name>
<feature type="region of interest" description="Disordered" evidence="4">
    <location>
        <begin position="1"/>
        <end position="32"/>
    </location>
</feature>
<keyword evidence="2 3" id="KW-0786">Thiamine pyrophosphate</keyword>
<comment type="similarity">
    <text evidence="1 3">Belongs to the TPP enzyme family.</text>
</comment>
<proteinExistence type="inferred from homology"/>
<keyword evidence="8" id="KW-0378">Hydrolase</keyword>
<feature type="domain" description="Thiamine pyrophosphate enzyme TPP-binding" evidence="6">
    <location>
        <begin position="468"/>
        <end position="617"/>
    </location>
</feature>
<feature type="domain" description="Thiamine pyrophosphate enzyme central" evidence="5">
    <location>
        <begin position="265"/>
        <end position="394"/>
    </location>
</feature>
<dbReference type="PANTHER" id="PTHR18968:SF9">
    <property type="entry name" value="3D-(3,5_4)-TRIHYDROXYCYCLOHEXANE-1,2-DIONE HYDROLASE"/>
    <property type="match status" value="1"/>
</dbReference>
<dbReference type="Pfam" id="PF02776">
    <property type="entry name" value="TPP_enzyme_N"/>
    <property type="match status" value="1"/>
</dbReference>
<dbReference type="Pfam" id="PF00205">
    <property type="entry name" value="TPP_enzyme_M"/>
    <property type="match status" value="1"/>
</dbReference>
<dbReference type="Gene3D" id="3.40.50.970">
    <property type="match status" value="2"/>
</dbReference>
<dbReference type="RefSeq" id="WP_201645362.1">
    <property type="nucleotide sequence ID" value="NZ_CAJHCP010000013.1"/>
</dbReference>
<dbReference type="SUPFAM" id="SSF52518">
    <property type="entry name" value="Thiamin diphosphate-binding fold (THDP-binding)"/>
    <property type="match status" value="2"/>
</dbReference>
<sequence length="653" mass="69974">MRARQTSIARGHARDERNQRDDAAPAAPEDAATAEVRQRARAIARAGDVMNAIAVGTLNASLDVTVSEALVLALLRQNVSKYLGILGHGTTDLGNILRIYSEERVTRFYQCRNEVAMAHAATALAWVFGETPAVVTSIGPGALQAFAGSLATASNGVGVYHIYGDETTHGEGYNMQQIPGPRQNQFLRLTETMSGAYTLHTPEALRDAMRRGTETVHRPYFAGPFFLMLPINVQPRRVQLRIDALPERMLMPVLAPAHSDAYDSACLLIERHQRIVIKAGGGARRYGAELARLAEAAGAVVVLSPNSLGVLPDAHPRNMHVGGSKGSLSGNHAMENATLLIAIGSRAVCQADCSGTGYPMAEAVININGDIHDANHYNHTIALTGDIGAVVDGLILALQRRAAKPLVRSDWINACIAKKAEWNALKRSRVSGVTLMDAAWNREVLTQPSAIYAAASFAKRVGAVKLFDAGDVQANGFQLAEDDLPDDTFTESGASYMGFAASGLLAGAFANHSRYMMAFTGDGSFMMNPQILIDAVVHGVKGMLVLFDNRRMGAISSLQVAQYGPDFGTHDDVRVDFVAMANSVTGVKGVFGGWSAQELAAALDEAYRHDGLSVVHVPVYWGRLDEGGMGAYGRWNVGPWVPAVEKLYGDQTL</sequence>
<evidence type="ECO:0000256" key="1">
    <source>
        <dbReference type="ARBA" id="ARBA00007812"/>
    </source>
</evidence>
<feature type="compositionally biased region" description="Basic and acidic residues" evidence="4">
    <location>
        <begin position="12"/>
        <end position="23"/>
    </location>
</feature>
<organism evidence="8 9">
    <name type="scientific">Paraburkholderia metrosideri</name>
    <dbReference type="NCBI Taxonomy" id="580937"/>
    <lineage>
        <taxon>Bacteria</taxon>
        <taxon>Pseudomonadati</taxon>
        <taxon>Pseudomonadota</taxon>
        <taxon>Betaproteobacteria</taxon>
        <taxon>Burkholderiales</taxon>
        <taxon>Burkholderiaceae</taxon>
        <taxon>Paraburkholderia</taxon>
    </lineage>
</organism>
<dbReference type="InterPro" id="IPR012001">
    <property type="entry name" value="Thiamin_PyroP_enz_TPP-bd_dom"/>
</dbReference>
<dbReference type="PANTHER" id="PTHR18968">
    <property type="entry name" value="THIAMINE PYROPHOSPHATE ENZYMES"/>
    <property type="match status" value="1"/>
</dbReference>
<keyword evidence="9" id="KW-1185">Reference proteome</keyword>
<dbReference type="EC" id="3.7.1.22" evidence="8"/>
<protein>
    <submittedName>
        <fullName evidence="8">3D-(3,5/4)-trihydroxycyclohexane-1,2-dione hydrolase</fullName>
        <ecNumber evidence="8">3.7.1.22</ecNumber>
    </submittedName>
</protein>
<dbReference type="GO" id="GO:0102481">
    <property type="term" value="F:3D-(3,5/4)-trihydroxycyclohexane-1,2-dione hydrolase activity"/>
    <property type="evidence" value="ECO:0007669"/>
    <property type="project" value="UniProtKB-EC"/>
</dbReference>
<reference evidence="8 9" key="1">
    <citation type="submission" date="2020-10" db="EMBL/GenBank/DDBJ databases">
        <authorList>
            <person name="Peeters C."/>
        </authorList>
    </citation>
    <scope>NUCLEOTIDE SEQUENCE [LARGE SCALE GENOMIC DNA]</scope>
    <source>
        <strain evidence="8 9">LMG 28140</strain>
    </source>
</reference>
<dbReference type="InterPro" id="IPR029035">
    <property type="entry name" value="DHS-like_NAD/FAD-binding_dom"/>
</dbReference>
<dbReference type="Gene3D" id="3.40.50.1220">
    <property type="entry name" value="TPP-binding domain"/>
    <property type="match status" value="1"/>
</dbReference>
<evidence type="ECO:0000259" key="6">
    <source>
        <dbReference type="Pfam" id="PF02775"/>
    </source>
</evidence>
<evidence type="ECO:0000256" key="4">
    <source>
        <dbReference type="SAM" id="MobiDB-lite"/>
    </source>
</evidence>